<dbReference type="KEGG" id="sbae:DSM104329_00605"/>
<dbReference type="PANTHER" id="PTHR47197">
    <property type="entry name" value="PROTEIN NIRF"/>
    <property type="match status" value="1"/>
</dbReference>
<dbReference type="InterPro" id="IPR019405">
    <property type="entry name" value="Lactonase_7-beta_prop"/>
</dbReference>
<dbReference type="InterPro" id="IPR015943">
    <property type="entry name" value="WD40/YVTN_repeat-like_dom_sf"/>
</dbReference>
<accession>A0A9E6XTL3</accession>
<protein>
    <recommendedName>
        <fullName evidence="3">Lactonase family protein</fullName>
    </recommendedName>
</protein>
<evidence type="ECO:0008006" key="3">
    <source>
        <dbReference type="Google" id="ProtNLM"/>
    </source>
</evidence>
<dbReference type="Pfam" id="PF10282">
    <property type="entry name" value="Lactonase"/>
    <property type="match status" value="1"/>
</dbReference>
<organism evidence="1 2">
    <name type="scientific">Capillimicrobium parvum</name>
    <dbReference type="NCBI Taxonomy" id="2884022"/>
    <lineage>
        <taxon>Bacteria</taxon>
        <taxon>Bacillati</taxon>
        <taxon>Actinomycetota</taxon>
        <taxon>Thermoleophilia</taxon>
        <taxon>Solirubrobacterales</taxon>
        <taxon>Capillimicrobiaceae</taxon>
        <taxon>Capillimicrobium</taxon>
    </lineage>
</organism>
<dbReference type="Gene3D" id="2.130.10.10">
    <property type="entry name" value="YVTN repeat-like/Quinoprotein amine dehydrogenase"/>
    <property type="match status" value="3"/>
</dbReference>
<name>A0A9E6XTL3_9ACTN</name>
<reference evidence="1" key="1">
    <citation type="journal article" date="2022" name="Int. J. Syst. Evol. Microbiol.">
        <title>Pseudomonas aegrilactucae sp. nov. and Pseudomonas morbosilactucae sp. nov., pathogens causing bacterial rot of lettuce in Japan.</title>
        <authorList>
            <person name="Sawada H."/>
            <person name="Fujikawa T."/>
            <person name="Satou M."/>
        </authorList>
    </citation>
    <scope>NUCLEOTIDE SEQUENCE</scope>
    <source>
        <strain evidence="1">0166_1</strain>
    </source>
</reference>
<proteinExistence type="predicted"/>
<sequence>MVSRMRRFAGIAVVLALGVTLLPASASGALRQLSGPAGCLVDRSMPAGQCTAVRALRGPGPFEGSNAVAVSPDGRYVYVAAARSNAVAILRRDRRSGRLTQARGARGCIAAGGAGGCATAEVLGWPNSVAMSPDGRDVYVTSRDSDAVTVFRRDARTGALTEAGCVAAGGAGSCAAGRGLDGPDVVVVSPDGRNVYVGAFSGNAVAVLARDRSTGALSQASGTSGCVAADATEGCATGLALTAVEGMAVSRDGRSVYAASAISGAVAVFARDRSTGTLAQATDGSGCLVTGPAAGCTPARRLAGANAVALSPDDHAVYVTSLLSNSVTAFARSGTGQLTQLVESFGCVVFGPPRGCTPGRALKAPEGVAVAPDGRSVYVAAFSSGAVDVLRRLSPSGGILPRAGRGGCVARDGSSGCERGRRLRGVSSVAVSPDGRHLYATAFASSAVAVFRTG</sequence>
<dbReference type="Proteomes" id="UP001162834">
    <property type="component" value="Chromosome"/>
</dbReference>
<dbReference type="AlphaFoldDB" id="A0A9E6XTL3"/>
<keyword evidence="2" id="KW-1185">Reference proteome</keyword>
<dbReference type="EMBL" id="CP087164">
    <property type="protein sequence ID" value="UGS34232.1"/>
    <property type="molecule type" value="Genomic_DNA"/>
</dbReference>
<evidence type="ECO:0000313" key="1">
    <source>
        <dbReference type="EMBL" id="UGS34232.1"/>
    </source>
</evidence>
<evidence type="ECO:0000313" key="2">
    <source>
        <dbReference type="Proteomes" id="UP001162834"/>
    </source>
</evidence>
<gene>
    <name evidence="1" type="ORF">DSM104329_00605</name>
</gene>
<dbReference type="SUPFAM" id="SSF101898">
    <property type="entry name" value="NHL repeat"/>
    <property type="match status" value="1"/>
</dbReference>
<dbReference type="PANTHER" id="PTHR47197:SF3">
    <property type="entry name" value="DIHYDRO-HEME D1 DEHYDROGENASE"/>
    <property type="match status" value="1"/>
</dbReference>
<dbReference type="InterPro" id="IPR051200">
    <property type="entry name" value="Host-pathogen_enzymatic-act"/>
</dbReference>
<dbReference type="RefSeq" id="WP_259313921.1">
    <property type="nucleotide sequence ID" value="NZ_CP087164.1"/>
</dbReference>